<dbReference type="OrthoDB" id="9807521at2"/>
<dbReference type="Proteomes" id="UP000323300">
    <property type="component" value="Unassembled WGS sequence"/>
</dbReference>
<dbReference type="CDD" id="cd07302">
    <property type="entry name" value="CHD"/>
    <property type="match status" value="1"/>
</dbReference>
<dbReference type="EMBL" id="FOSL01000021">
    <property type="protein sequence ID" value="SFK98567.1"/>
    <property type="molecule type" value="Genomic_DNA"/>
</dbReference>
<dbReference type="GO" id="GO:0006171">
    <property type="term" value="P:cAMP biosynthetic process"/>
    <property type="evidence" value="ECO:0007669"/>
    <property type="project" value="TreeGrafter"/>
</dbReference>
<dbReference type="SUPFAM" id="SSF52964">
    <property type="entry name" value="TolB, N-terminal domain"/>
    <property type="match status" value="1"/>
</dbReference>
<dbReference type="Pfam" id="PF00211">
    <property type="entry name" value="Guanylate_cyc"/>
    <property type="match status" value="1"/>
</dbReference>
<evidence type="ECO:0000313" key="3">
    <source>
        <dbReference type="Proteomes" id="UP000323300"/>
    </source>
</evidence>
<feature type="domain" description="Guanylate cyclase" evidence="1">
    <location>
        <begin position="12"/>
        <end position="127"/>
    </location>
</feature>
<proteinExistence type="predicted"/>
<dbReference type="AlphaFoldDB" id="A0A1I4E1W9"/>
<dbReference type="InterPro" id="IPR011990">
    <property type="entry name" value="TPR-like_helical_dom_sf"/>
</dbReference>
<dbReference type="GO" id="GO:0004016">
    <property type="term" value="F:adenylate cyclase activity"/>
    <property type="evidence" value="ECO:0007669"/>
    <property type="project" value="UniProtKB-ARBA"/>
</dbReference>
<dbReference type="InterPro" id="IPR029787">
    <property type="entry name" value="Nucleotide_cyclase"/>
</dbReference>
<dbReference type="PROSITE" id="PS50125">
    <property type="entry name" value="GUANYLATE_CYCLASE_2"/>
    <property type="match status" value="1"/>
</dbReference>
<dbReference type="InterPro" id="IPR001054">
    <property type="entry name" value="A/G_cyclase"/>
</dbReference>
<dbReference type="PANTHER" id="PTHR43081:SF19">
    <property type="entry name" value="PH-SENSITIVE ADENYLATE CYCLASE RV1264"/>
    <property type="match status" value="1"/>
</dbReference>
<organism evidence="2 3">
    <name type="scientific">Neomesorhizobium albiziae</name>
    <dbReference type="NCBI Taxonomy" id="335020"/>
    <lineage>
        <taxon>Bacteria</taxon>
        <taxon>Pseudomonadati</taxon>
        <taxon>Pseudomonadota</taxon>
        <taxon>Alphaproteobacteria</taxon>
        <taxon>Hyphomicrobiales</taxon>
        <taxon>Phyllobacteriaceae</taxon>
        <taxon>Neomesorhizobium</taxon>
    </lineage>
</organism>
<dbReference type="GO" id="GO:0035556">
    <property type="term" value="P:intracellular signal transduction"/>
    <property type="evidence" value="ECO:0007669"/>
    <property type="project" value="InterPro"/>
</dbReference>
<keyword evidence="3" id="KW-1185">Reference proteome</keyword>
<dbReference type="PANTHER" id="PTHR43081">
    <property type="entry name" value="ADENYLATE CYCLASE, TERMINAL-DIFFERENTIATION SPECIFIC-RELATED"/>
    <property type="match status" value="1"/>
</dbReference>
<dbReference type="Gene3D" id="3.30.70.1230">
    <property type="entry name" value="Nucleotide cyclase"/>
    <property type="match status" value="1"/>
</dbReference>
<dbReference type="Gene3D" id="1.25.40.10">
    <property type="entry name" value="Tetratricopeptide repeat domain"/>
    <property type="match status" value="1"/>
</dbReference>
<evidence type="ECO:0000313" key="2">
    <source>
        <dbReference type="EMBL" id="SFK98567.1"/>
    </source>
</evidence>
<dbReference type="Gene3D" id="3.40.50.10070">
    <property type="entry name" value="TolB, N-terminal domain"/>
    <property type="match status" value="1"/>
</dbReference>
<protein>
    <submittedName>
        <fullName evidence="2">TolB amino-terminal domain-containing protein</fullName>
    </submittedName>
</protein>
<dbReference type="RefSeq" id="WP_149762845.1">
    <property type="nucleotide sequence ID" value="NZ_BSPE01000023.1"/>
</dbReference>
<dbReference type="SUPFAM" id="SSF48452">
    <property type="entry name" value="TPR-like"/>
    <property type="match status" value="1"/>
</dbReference>
<gene>
    <name evidence="2" type="ORF">SAMN04488498_1218</name>
</gene>
<name>A0A1I4E1W9_9HYPH</name>
<reference evidence="2 3" key="1">
    <citation type="submission" date="2016-10" db="EMBL/GenBank/DDBJ databases">
        <authorList>
            <person name="Varghese N."/>
            <person name="Submissions S."/>
        </authorList>
    </citation>
    <scope>NUCLEOTIDE SEQUENCE [LARGE SCALE GENOMIC DNA]</scope>
    <source>
        <strain evidence="2 3">DSM 21822</strain>
    </source>
</reference>
<dbReference type="InterPro" id="IPR050697">
    <property type="entry name" value="Adenylyl/Guanylyl_Cyclase_3/4"/>
</dbReference>
<accession>A0A1I4E1W9</accession>
<dbReference type="SUPFAM" id="SSF55073">
    <property type="entry name" value="Nucleotide cyclase"/>
    <property type="match status" value="1"/>
</dbReference>
<evidence type="ECO:0000259" key="1">
    <source>
        <dbReference type="PROSITE" id="PS50125"/>
    </source>
</evidence>
<sequence length="589" mass="64659">MPTDRVVRRLAAVLAIDMVGYSRHMEADEAGTIARQKVHRQEVIDPILKEHSGRIAKTMGDGLLVEFASVVDALECALRIQRGIARLEAKGPKDRRIQYRAGINLGDIVIDGDDILGDGVNIAARLEALAEPGGIFVSASVFEQVVGKLNVAFDNLGEQQVKNIRKPVRIYRVRLEIMADASGSEASGLSGGAVKPSIAVLPFQDMSPDRDQEYFADGISEDIITDLARSQSFFVTARNSSFTYKGKPVDVKQVAGELGVRYVLEGSVRKGGSRVPITAQLIDAATGNHVWAERYDRELDDIFSVQDEIAASIVGVVAPELIGAEMRRARRKDPAGMGAWDLVMRANWHAWRLTVEDNAEAKRFAGQAIGLDPRMARARVVHAMCDIWDVLYGWSGNPLKSLASAHEMARTAVELDPRDAEAHTILGVVTLFTRDFDDAPRRLETALGLNANLAFPYMWGGGYYAFTSEPVKAREYLTRALRLSPRDPANYWTYAFFGLADFSEGHYEEAAEWALKAMHLQQDFPTAHRLLAASYSRLGLTAQAEAAIQGLLAIAPGTTIARTRAGVPWKDPAIMDRYLDALRNAGLPD</sequence>